<feature type="signal peptide" evidence="2">
    <location>
        <begin position="1"/>
        <end position="15"/>
    </location>
</feature>
<reference evidence="3 4" key="1">
    <citation type="submission" date="2019-06" db="EMBL/GenBank/DDBJ databases">
        <title>Draft genomes of female and male turbot (Scophthalmus maximus).</title>
        <authorList>
            <person name="Xu H."/>
            <person name="Xu X.-W."/>
            <person name="Shao C."/>
            <person name="Chen S."/>
        </authorList>
    </citation>
    <scope>NUCLEOTIDE SEQUENCE [LARGE SCALE GENOMIC DNA]</scope>
    <source>
        <strain evidence="3">Ysfricsl-2016a</strain>
        <tissue evidence="3">Blood</tissue>
    </source>
</reference>
<feature type="region of interest" description="Disordered" evidence="1">
    <location>
        <begin position="223"/>
        <end position="265"/>
    </location>
</feature>
<proteinExistence type="predicted"/>
<evidence type="ECO:0000313" key="3">
    <source>
        <dbReference type="EMBL" id="KAF0045297.1"/>
    </source>
</evidence>
<feature type="region of interest" description="Disordered" evidence="1">
    <location>
        <begin position="52"/>
        <end position="105"/>
    </location>
</feature>
<feature type="compositionally biased region" description="Basic and acidic residues" evidence="1">
    <location>
        <begin position="61"/>
        <end position="90"/>
    </location>
</feature>
<evidence type="ECO:0000256" key="1">
    <source>
        <dbReference type="SAM" id="MobiDB-lite"/>
    </source>
</evidence>
<evidence type="ECO:0000256" key="2">
    <source>
        <dbReference type="SAM" id="SignalP"/>
    </source>
</evidence>
<dbReference type="AlphaFoldDB" id="A0A6A4TF98"/>
<feature type="chain" id="PRO_5025360974" evidence="2">
    <location>
        <begin position="16"/>
        <end position="265"/>
    </location>
</feature>
<name>A0A6A4TF98_SCOMX</name>
<accession>A0A6A4TF98</accession>
<comment type="caution">
    <text evidence="3">The sequence shown here is derived from an EMBL/GenBank/DDBJ whole genome shotgun (WGS) entry which is preliminary data.</text>
</comment>
<dbReference type="Proteomes" id="UP000438429">
    <property type="component" value="Unassembled WGS sequence"/>
</dbReference>
<organism evidence="3 4">
    <name type="scientific">Scophthalmus maximus</name>
    <name type="common">Turbot</name>
    <name type="synonym">Psetta maxima</name>
    <dbReference type="NCBI Taxonomy" id="52904"/>
    <lineage>
        <taxon>Eukaryota</taxon>
        <taxon>Metazoa</taxon>
        <taxon>Chordata</taxon>
        <taxon>Craniata</taxon>
        <taxon>Vertebrata</taxon>
        <taxon>Euteleostomi</taxon>
        <taxon>Actinopterygii</taxon>
        <taxon>Neopterygii</taxon>
        <taxon>Teleostei</taxon>
        <taxon>Neoteleostei</taxon>
        <taxon>Acanthomorphata</taxon>
        <taxon>Carangaria</taxon>
        <taxon>Pleuronectiformes</taxon>
        <taxon>Pleuronectoidei</taxon>
        <taxon>Scophthalmidae</taxon>
        <taxon>Scophthalmus</taxon>
    </lineage>
</organism>
<protein>
    <submittedName>
        <fullName evidence="3">Uncharacterized protein</fullName>
    </submittedName>
</protein>
<gene>
    <name evidence="3" type="ORF">F2P81_001826</name>
</gene>
<sequence>MRCLLLLPFATVVLTAPIRDALGTMTVPANVTAPTDAVKDLGSNEVMISKAVVDNAPSQRKTAEDKGSERPMDMSRRLDQDHGSRVRTDLNSEEGTTVDTRDGNLSGRQVFRSSVHLQRKAEAMTGLNAMLTPGHSREMQDWDSLEQNNGRLAVVGNSRHTDYDETREYISSETYPIDIYTSGYRLFLSTHIVSYSKVNRQHKHFMLTIMRIPPSLSLVVTRKAEHRNSDEDGQGNVRGDNGNYRPNAYEVTGTTICEKSQDEED</sequence>
<evidence type="ECO:0000313" key="4">
    <source>
        <dbReference type="Proteomes" id="UP000438429"/>
    </source>
</evidence>
<keyword evidence="2" id="KW-0732">Signal</keyword>
<dbReference type="EMBL" id="VEVO01000002">
    <property type="protein sequence ID" value="KAF0045297.1"/>
    <property type="molecule type" value="Genomic_DNA"/>
</dbReference>